<protein>
    <submittedName>
        <fullName evidence="5">Uncharacterized protein</fullName>
    </submittedName>
</protein>
<accession>A0A5M5ZLT7</accession>
<dbReference type="AlphaFoldDB" id="A0A5M5ZLT7"/>
<evidence type="ECO:0000256" key="4">
    <source>
        <dbReference type="ARBA" id="ARBA00022833"/>
    </source>
</evidence>
<reference evidence="5 6" key="1">
    <citation type="journal article" date="2019" name="Nat. Med.">
        <title>A library of human gut bacterial isolates paired with longitudinal multiomics data enables mechanistic microbiome research.</title>
        <authorList>
            <person name="Poyet M."/>
            <person name="Groussin M."/>
            <person name="Gibbons S.M."/>
            <person name="Avila-Pacheco J."/>
            <person name="Jiang X."/>
            <person name="Kearney S.M."/>
            <person name="Perrotta A.R."/>
            <person name="Berdy B."/>
            <person name="Zhao S."/>
            <person name="Lieberman T.D."/>
            <person name="Swanson P.K."/>
            <person name="Smith M."/>
            <person name="Roesemann S."/>
            <person name="Alexander J.E."/>
            <person name="Rich S.A."/>
            <person name="Livny J."/>
            <person name="Vlamakis H."/>
            <person name="Clish C."/>
            <person name="Bullock K."/>
            <person name="Deik A."/>
            <person name="Scott J."/>
            <person name="Pierce K.A."/>
            <person name="Xavier R.J."/>
            <person name="Alm E.J."/>
        </authorList>
    </citation>
    <scope>NUCLEOTIDE SEQUENCE [LARGE SCALE GENOMIC DNA]</scope>
    <source>
        <strain evidence="5 6">BIOML-A5</strain>
    </source>
</reference>
<comment type="caution">
    <text evidence="5">The sequence shown here is derived from an EMBL/GenBank/DDBJ whole genome shotgun (WGS) entry which is preliminary data.</text>
</comment>
<keyword evidence="2" id="KW-0479">Metal-binding</keyword>
<evidence type="ECO:0000313" key="6">
    <source>
        <dbReference type="Proteomes" id="UP000347681"/>
    </source>
</evidence>
<dbReference type="InterPro" id="IPR001018">
    <property type="entry name" value="Beta-lactamase_class-B_CS"/>
</dbReference>
<sequence length="87" mass="9895">MIDNIKLANYKSFFADQVKEAIDEQQKINRSQMRNLFKTGELSLAYVDSIQHETGMIILKCPRRMAPRLKVLKGVCIIKKGAKQALG</sequence>
<evidence type="ECO:0000313" key="5">
    <source>
        <dbReference type="EMBL" id="KAA5377698.1"/>
    </source>
</evidence>
<evidence type="ECO:0000256" key="3">
    <source>
        <dbReference type="ARBA" id="ARBA00022801"/>
    </source>
</evidence>
<dbReference type="GO" id="GO:0017001">
    <property type="term" value="P:antibiotic catabolic process"/>
    <property type="evidence" value="ECO:0007669"/>
    <property type="project" value="InterPro"/>
</dbReference>
<comment type="cofactor">
    <cofactor evidence="1">
        <name>Zn(2+)</name>
        <dbReference type="ChEBI" id="CHEBI:29105"/>
    </cofactor>
</comment>
<gene>
    <name evidence="5" type="ORF">F2Y61_24890</name>
</gene>
<name>A0A5M5ZLT7_9BACT</name>
<proteinExistence type="predicted"/>
<dbReference type="GO" id="GO:0008800">
    <property type="term" value="F:beta-lactamase activity"/>
    <property type="evidence" value="ECO:0007669"/>
    <property type="project" value="InterPro"/>
</dbReference>
<evidence type="ECO:0000256" key="1">
    <source>
        <dbReference type="ARBA" id="ARBA00001947"/>
    </source>
</evidence>
<dbReference type="Proteomes" id="UP000347681">
    <property type="component" value="Unassembled WGS sequence"/>
</dbReference>
<dbReference type="PROSITE" id="PS00744">
    <property type="entry name" value="BETA_LACTAMASE_B_2"/>
    <property type="match status" value="1"/>
</dbReference>
<dbReference type="GO" id="GO:0008270">
    <property type="term" value="F:zinc ion binding"/>
    <property type="evidence" value="ECO:0007669"/>
    <property type="project" value="InterPro"/>
</dbReference>
<keyword evidence="4" id="KW-0862">Zinc</keyword>
<dbReference type="EMBL" id="VVZB01000164">
    <property type="protein sequence ID" value="KAA5377698.1"/>
    <property type="molecule type" value="Genomic_DNA"/>
</dbReference>
<evidence type="ECO:0000256" key="2">
    <source>
        <dbReference type="ARBA" id="ARBA00022723"/>
    </source>
</evidence>
<feature type="non-terminal residue" evidence="5">
    <location>
        <position position="87"/>
    </location>
</feature>
<keyword evidence="3" id="KW-0378">Hydrolase</keyword>
<organism evidence="5 6">
    <name type="scientific">Phocaeicola dorei</name>
    <dbReference type="NCBI Taxonomy" id="357276"/>
    <lineage>
        <taxon>Bacteria</taxon>
        <taxon>Pseudomonadati</taxon>
        <taxon>Bacteroidota</taxon>
        <taxon>Bacteroidia</taxon>
        <taxon>Bacteroidales</taxon>
        <taxon>Bacteroidaceae</taxon>
        <taxon>Phocaeicola</taxon>
    </lineage>
</organism>